<dbReference type="Proteomes" id="UP001153387">
    <property type="component" value="Unassembled WGS sequence"/>
</dbReference>
<reference evidence="1 2" key="1">
    <citation type="submission" date="2022-10" db="EMBL/GenBank/DDBJ databases">
        <title>Comparative genomic analysis of Cohnella hashimotonis sp. nov., isolated from the International Space Station.</title>
        <authorList>
            <person name="Simpson A."/>
            <person name="Venkateswaran K."/>
        </authorList>
    </citation>
    <scope>NUCLEOTIDE SEQUENCE [LARGE SCALE GENOMIC DNA]</scope>
    <source>
        <strain evidence="1 2">DSM 18997</strain>
    </source>
</reference>
<comment type="caution">
    <text evidence="1">The sequence shown here is derived from an EMBL/GenBank/DDBJ whole genome shotgun (WGS) entry which is preliminary data.</text>
</comment>
<dbReference type="AlphaFoldDB" id="A0A9X4KMG2"/>
<dbReference type="EMBL" id="JAPDHZ010000003">
    <property type="protein sequence ID" value="MDG0792240.1"/>
    <property type="molecule type" value="Genomic_DNA"/>
</dbReference>
<evidence type="ECO:0000313" key="2">
    <source>
        <dbReference type="Proteomes" id="UP001153387"/>
    </source>
</evidence>
<evidence type="ECO:0008006" key="3">
    <source>
        <dbReference type="Google" id="ProtNLM"/>
    </source>
</evidence>
<accession>A0A9X4KMG2</accession>
<organism evidence="1 2">
    <name type="scientific">Cohnella ginsengisoli</name>
    <dbReference type="NCBI Taxonomy" id="425004"/>
    <lineage>
        <taxon>Bacteria</taxon>
        <taxon>Bacillati</taxon>
        <taxon>Bacillota</taxon>
        <taxon>Bacilli</taxon>
        <taxon>Bacillales</taxon>
        <taxon>Paenibacillaceae</taxon>
        <taxon>Cohnella</taxon>
    </lineage>
</organism>
<dbReference type="RefSeq" id="WP_277566057.1">
    <property type="nucleotide sequence ID" value="NZ_JAPDHZ010000003.1"/>
</dbReference>
<evidence type="ECO:0000313" key="1">
    <source>
        <dbReference type="EMBL" id="MDG0792240.1"/>
    </source>
</evidence>
<keyword evidence="2" id="KW-1185">Reference proteome</keyword>
<gene>
    <name evidence="1" type="ORF">OMP38_16225</name>
</gene>
<proteinExistence type="predicted"/>
<sequence>MRLKILRFGKDDNSFVLAGGTTQMGYILKIGLTVLLTFTMVACRLQGSDKRVDQVSGYITDIQNHEILLSAGPDGQPPMWFSNAPSGLEIGQQVTVIPDAHVPVALTMPPHFQAKKVTVMARASDHPSKLTEQEAVRKAIHKVTFPYYAIEDVTYSSASAAWEVRVREWVNEVFGSENPKTARTIVVRE</sequence>
<name>A0A9X4KMG2_9BACL</name>
<protein>
    <recommendedName>
        <fullName evidence="3">DUF3221 domain-containing protein</fullName>
    </recommendedName>
</protein>